<name>A0A2R5EKE3_9BACL</name>
<gene>
    <name evidence="2" type="ORF">PAT3040_00602</name>
</gene>
<sequence length="310" mass="33396">MRTSWKIATAATVLAVMLSMSSGADARIYATGQAMSTLDKEQDVPLKEQARLWAEQLANSPDGAFAEWKGAWASTAALGPGTHSWLVLMRRGQSVVGYMIVYAKDGGGYVLGEYGIGEYPPFSSTILKSALTRLGLSETSMKATRLYIHPLLAAWQISGGIAGHGSITENHYTDAYSGEQLPIDAEQWAAAAAQDANANKHGVKNAHASISSAGAMASFDPYGRLPWLTQSPYSIAADPLSILSDALRDNSELRYVSKSFQGKMTYAWSVTGYSEWSGGELFISLDSEENAPIRRYIPASLLQSLGSFYL</sequence>
<dbReference type="RefSeq" id="WP_108991476.1">
    <property type="nucleotide sequence ID" value="NZ_BDQX01000036.1"/>
</dbReference>
<dbReference type="AlphaFoldDB" id="A0A2R5EKE3"/>
<organism evidence="2 3">
    <name type="scientific">Paenibacillus agaridevorans</name>
    <dbReference type="NCBI Taxonomy" id="171404"/>
    <lineage>
        <taxon>Bacteria</taxon>
        <taxon>Bacillati</taxon>
        <taxon>Bacillota</taxon>
        <taxon>Bacilli</taxon>
        <taxon>Bacillales</taxon>
        <taxon>Paenibacillaceae</taxon>
        <taxon>Paenibacillus</taxon>
    </lineage>
</organism>
<evidence type="ECO:0000313" key="2">
    <source>
        <dbReference type="EMBL" id="GBG06099.1"/>
    </source>
</evidence>
<proteinExistence type="predicted"/>
<keyword evidence="3" id="KW-1185">Reference proteome</keyword>
<feature type="signal peptide" evidence="1">
    <location>
        <begin position="1"/>
        <end position="26"/>
    </location>
</feature>
<dbReference type="EMBL" id="BDQX01000036">
    <property type="protein sequence ID" value="GBG06099.1"/>
    <property type="molecule type" value="Genomic_DNA"/>
</dbReference>
<keyword evidence="1" id="KW-0732">Signal</keyword>
<dbReference type="Proteomes" id="UP000245202">
    <property type="component" value="Unassembled WGS sequence"/>
</dbReference>
<feature type="chain" id="PRO_5015350352" evidence="1">
    <location>
        <begin position="27"/>
        <end position="310"/>
    </location>
</feature>
<protein>
    <submittedName>
        <fullName evidence="2">Uncharacterized protein</fullName>
    </submittedName>
</protein>
<reference evidence="2 3" key="1">
    <citation type="submission" date="2017-08" db="EMBL/GenBank/DDBJ databases">
        <title>Substantial Increase in Enzyme Production by Combined Drug-Resistance Mutations in Paenibacillus agaridevorans.</title>
        <authorList>
            <person name="Tanaka Y."/>
            <person name="Funane K."/>
            <person name="Hosaka T."/>
            <person name="Shiwa Y."/>
            <person name="Fujita N."/>
            <person name="Miyazaki T."/>
            <person name="Yoshikawa H."/>
            <person name="Murakami K."/>
            <person name="Kasahara K."/>
            <person name="Inaoka T."/>
            <person name="Hiraga Y."/>
            <person name="Ochi K."/>
        </authorList>
    </citation>
    <scope>NUCLEOTIDE SEQUENCE [LARGE SCALE GENOMIC DNA]</scope>
    <source>
        <strain evidence="2 3">T-3040</strain>
    </source>
</reference>
<comment type="caution">
    <text evidence="2">The sequence shown here is derived from an EMBL/GenBank/DDBJ whole genome shotgun (WGS) entry which is preliminary data.</text>
</comment>
<evidence type="ECO:0000313" key="3">
    <source>
        <dbReference type="Proteomes" id="UP000245202"/>
    </source>
</evidence>
<accession>A0A2R5EKE3</accession>
<evidence type="ECO:0000256" key="1">
    <source>
        <dbReference type="SAM" id="SignalP"/>
    </source>
</evidence>